<dbReference type="Pfam" id="PF01594">
    <property type="entry name" value="AI-2E_transport"/>
    <property type="match status" value="1"/>
</dbReference>
<organism evidence="7 8">
    <name type="scientific">Mediterraneibacter butyricigenes</name>
    <dbReference type="NCBI Taxonomy" id="2316025"/>
    <lineage>
        <taxon>Bacteria</taxon>
        <taxon>Bacillati</taxon>
        <taxon>Bacillota</taxon>
        <taxon>Clostridia</taxon>
        <taxon>Lachnospirales</taxon>
        <taxon>Lachnospiraceae</taxon>
        <taxon>Mediterraneibacter</taxon>
    </lineage>
</organism>
<gene>
    <name evidence="7" type="primary">ysiB</name>
    <name evidence="7" type="ORF">KGMB01110_05510</name>
</gene>
<dbReference type="AlphaFoldDB" id="A0A391NYP8"/>
<feature type="transmembrane region" description="Helical" evidence="6">
    <location>
        <begin position="316"/>
        <end position="345"/>
    </location>
</feature>
<dbReference type="EMBL" id="BHGK01000001">
    <property type="protein sequence ID" value="GCA66115.1"/>
    <property type="molecule type" value="Genomic_DNA"/>
</dbReference>
<evidence type="ECO:0000256" key="6">
    <source>
        <dbReference type="SAM" id="Phobius"/>
    </source>
</evidence>
<dbReference type="RefSeq" id="WP_119297488.1">
    <property type="nucleotide sequence ID" value="NZ_BHGK01000001.1"/>
</dbReference>
<dbReference type="InterPro" id="IPR002549">
    <property type="entry name" value="AI-2E-like"/>
</dbReference>
<keyword evidence="3 6" id="KW-0812">Transmembrane</keyword>
<feature type="transmembrane region" description="Helical" evidence="6">
    <location>
        <begin position="166"/>
        <end position="185"/>
    </location>
</feature>
<sequence length="382" mass="42368">MQNRRPYWQVAVSLLFSLLATAAFVIVGVKVLALMFPFVVGWVIAMIASPLVNWLEKKFNIVKKLGSALVVILVLALIVLILYFSISKLVTETISLLENIPQLYKELEAGLDQIGNSLQGIFHRLPPQFQEGWDNILLNMDQKVGTFITKISEPTVAAAGNFAKRVPSYLISIIVAIMSAYLFTVEHEEVLVWAKKTAPPSVVKRMTLVSDNLKYAVGGYLKAQIKIMGVVFLILWVGLTLLQVHYAVLIAIVIAFLDFLPFFGTGTAMIPWALYKFLVGNVKMAVLLLIVYAITQLVRQLIQPRMLGKSMGLNPLVTLILLYLGYRLGGVTGMIVAVPLGMILINMTEAGAFDYILDDVNILVEGILGLREDDSKEKKKEE</sequence>
<comment type="caution">
    <text evidence="7">The sequence shown here is derived from an EMBL/GenBank/DDBJ whole genome shotgun (WGS) entry which is preliminary data.</text>
</comment>
<dbReference type="GO" id="GO:0055085">
    <property type="term" value="P:transmembrane transport"/>
    <property type="evidence" value="ECO:0007669"/>
    <property type="project" value="TreeGrafter"/>
</dbReference>
<dbReference type="GO" id="GO:0016020">
    <property type="term" value="C:membrane"/>
    <property type="evidence" value="ECO:0007669"/>
    <property type="project" value="UniProtKB-SubCell"/>
</dbReference>
<keyword evidence="8" id="KW-1185">Reference proteome</keyword>
<accession>A0A391NYP8</accession>
<feature type="transmembrane region" description="Helical" evidence="6">
    <location>
        <begin position="35"/>
        <end position="55"/>
    </location>
</feature>
<evidence type="ECO:0000256" key="5">
    <source>
        <dbReference type="ARBA" id="ARBA00023136"/>
    </source>
</evidence>
<dbReference type="InterPro" id="IPR014227">
    <property type="entry name" value="YtvI-like"/>
</dbReference>
<comment type="similarity">
    <text evidence="2">Belongs to the autoinducer-2 exporter (AI-2E) (TC 2.A.86) family.</text>
</comment>
<reference evidence="8" key="1">
    <citation type="submission" date="2018-09" db="EMBL/GenBank/DDBJ databases">
        <title>Draft Genome Sequence of Mediterraneibacter sp. KCTC 15684.</title>
        <authorList>
            <person name="Kim J.S."/>
            <person name="Han K.I."/>
            <person name="Suh M.K."/>
            <person name="Lee K.C."/>
            <person name="Eom M.K."/>
            <person name="Lee J.H."/>
            <person name="Park S.H."/>
            <person name="Kang S.W."/>
            <person name="Park J.E."/>
            <person name="Oh B.S."/>
            <person name="Yu S.Y."/>
            <person name="Choi S.H."/>
            <person name="Lee D.H."/>
            <person name="Yoon H."/>
            <person name="Kim B."/>
            <person name="Yang S.J."/>
            <person name="Lee J.S."/>
        </authorList>
    </citation>
    <scope>NUCLEOTIDE SEQUENCE [LARGE SCALE GENOMIC DNA]</scope>
    <source>
        <strain evidence="8">KCTC 15684</strain>
    </source>
</reference>
<name>A0A391NYP8_9FIRM</name>
<dbReference type="Proteomes" id="UP000265643">
    <property type="component" value="Unassembled WGS sequence"/>
</dbReference>
<feature type="transmembrane region" description="Helical" evidence="6">
    <location>
        <begin position="277"/>
        <end position="295"/>
    </location>
</feature>
<comment type="subcellular location">
    <subcellularLocation>
        <location evidence="1">Membrane</location>
        <topology evidence="1">Multi-pass membrane protein</topology>
    </subcellularLocation>
</comment>
<feature type="transmembrane region" description="Helical" evidence="6">
    <location>
        <begin position="67"/>
        <end position="86"/>
    </location>
</feature>
<feature type="transmembrane region" description="Helical" evidence="6">
    <location>
        <begin position="7"/>
        <end position="29"/>
    </location>
</feature>
<evidence type="ECO:0000256" key="2">
    <source>
        <dbReference type="ARBA" id="ARBA00009773"/>
    </source>
</evidence>
<evidence type="ECO:0000256" key="3">
    <source>
        <dbReference type="ARBA" id="ARBA00022692"/>
    </source>
</evidence>
<keyword evidence="4 6" id="KW-1133">Transmembrane helix</keyword>
<keyword evidence="5 6" id="KW-0472">Membrane</keyword>
<dbReference type="NCBIfam" id="TIGR02872">
    <property type="entry name" value="spore_ytvI"/>
    <property type="match status" value="1"/>
</dbReference>
<dbReference type="PANTHER" id="PTHR21716:SF68">
    <property type="entry name" value="TRANSPORT PROTEIN YTVI-RELATED"/>
    <property type="match status" value="1"/>
</dbReference>
<protein>
    <submittedName>
        <fullName evidence="7">AI-2E family transporter</fullName>
    </submittedName>
</protein>
<evidence type="ECO:0000313" key="7">
    <source>
        <dbReference type="EMBL" id="GCA66115.1"/>
    </source>
</evidence>
<proteinExistence type="inferred from homology"/>
<dbReference type="PANTHER" id="PTHR21716">
    <property type="entry name" value="TRANSMEMBRANE PROTEIN"/>
    <property type="match status" value="1"/>
</dbReference>
<evidence type="ECO:0000256" key="1">
    <source>
        <dbReference type="ARBA" id="ARBA00004141"/>
    </source>
</evidence>
<evidence type="ECO:0000256" key="4">
    <source>
        <dbReference type="ARBA" id="ARBA00022989"/>
    </source>
</evidence>
<feature type="transmembrane region" description="Helical" evidence="6">
    <location>
        <begin position="230"/>
        <end position="257"/>
    </location>
</feature>
<evidence type="ECO:0000313" key="8">
    <source>
        <dbReference type="Proteomes" id="UP000265643"/>
    </source>
</evidence>